<keyword evidence="3" id="KW-1185">Reference proteome</keyword>
<keyword evidence="1" id="KW-1133">Transmembrane helix</keyword>
<protein>
    <submittedName>
        <fullName evidence="2">Uncharacterized protein</fullName>
    </submittedName>
</protein>
<gene>
    <name evidence="2" type="ORF">CAOG_008899</name>
</gene>
<dbReference type="PANTHER" id="PTHR14256:SF1">
    <property type="entry name" value="GEO09626P1"/>
    <property type="match status" value="1"/>
</dbReference>
<dbReference type="OrthoDB" id="5511684at2759"/>
<dbReference type="EMBL" id="KE346368">
    <property type="protein sequence ID" value="KJE95050.1"/>
    <property type="molecule type" value="Genomic_DNA"/>
</dbReference>
<dbReference type="Proteomes" id="UP000008743">
    <property type="component" value="Unassembled WGS sequence"/>
</dbReference>
<dbReference type="PhylomeDB" id="A0A0D2WSE2"/>
<dbReference type="PANTHER" id="PTHR14256">
    <property type="entry name" value="NADH-UBIQUINONE OXIDOREDUCTASE MLRQ SUBUNIT"/>
    <property type="match status" value="1"/>
</dbReference>
<dbReference type="RefSeq" id="XP_011270561.1">
    <property type="nucleotide sequence ID" value="XM_011272259.1"/>
</dbReference>
<keyword evidence="1" id="KW-0812">Transmembrane</keyword>
<evidence type="ECO:0000313" key="3">
    <source>
        <dbReference type="Proteomes" id="UP000008743"/>
    </source>
</evidence>
<accession>A0A0D2WSE2</accession>
<organism evidence="2 3">
    <name type="scientific">Capsaspora owczarzaki (strain ATCC 30864)</name>
    <dbReference type="NCBI Taxonomy" id="595528"/>
    <lineage>
        <taxon>Eukaryota</taxon>
        <taxon>Filasterea</taxon>
        <taxon>Capsaspora</taxon>
    </lineage>
</organism>
<dbReference type="eggNOG" id="ENOG502SG4Q">
    <property type="taxonomic scope" value="Eukaryota"/>
</dbReference>
<evidence type="ECO:0000313" key="2">
    <source>
        <dbReference type="EMBL" id="KJE95050.1"/>
    </source>
</evidence>
<name>A0A0D2WSE2_CAPO3</name>
<dbReference type="Pfam" id="PF06522">
    <property type="entry name" value="B12D"/>
    <property type="match status" value="1"/>
</dbReference>
<sequence>MVVGATKQLLKENPPLIPLFGIIGLGLVGAGYYVGRLSMGSHVVWDRKNPHPWIHTRQDDHDKFIDLRDERKKIMDAKAGNNSQ</sequence>
<dbReference type="InterPro" id="IPR010530">
    <property type="entry name" value="B12D"/>
</dbReference>
<feature type="transmembrane region" description="Helical" evidence="1">
    <location>
        <begin position="16"/>
        <end position="35"/>
    </location>
</feature>
<keyword evidence="1" id="KW-0472">Membrane</keyword>
<proteinExistence type="predicted"/>
<evidence type="ECO:0000256" key="1">
    <source>
        <dbReference type="SAM" id="Phobius"/>
    </source>
</evidence>
<dbReference type="InParanoid" id="A0A0D2WSE2"/>
<reference evidence="3" key="1">
    <citation type="submission" date="2011-02" db="EMBL/GenBank/DDBJ databases">
        <title>The Genome Sequence of Capsaspora owczarzaki ATCC 30864.</title>
        <authorList>
            <person name="Russ C."/>
            <person name="Cuomo C."/>
            <person name="Burger G."/>
            <person name="Gray M.W."/>
            <person name="Holland P.W.H."/>
            <person name="King N."/>
            <person name="Lang F.B.F."/>
            <person name="Roger A.J."/>
            <person name="Ruiz-Trillo I."/>
            <person name="Young S.K."/>
            <person name="Zeng Q."/>
            <person name="Gargeya S."/>
            <person name="Alvarado L."/>
            <person name="Berlin A."/>
            <person name="Chapman S.B."/>
            <person name="Chen Z."/>
            <person name="Freedman E."/>
            <person name="Gellesch M."/>
            <person name="Goldberg J."/>
            <person name="Griggs A."/>
            <person name="Gujja S."/>
            <person name="Heilman E."/>
            <person name="Heiman D."/>
            <person name="Howarth C."/>
            <person name="Mehta T."/>
            <person name="Neiman D."/>
            <person name="Pearson M."/>
            <person name="Roberts A."/>
            <person name="Saif S."/>
            <person name="Shea T."/>
            <person name="Shenoy N."/>
            <person name="Sisk P."/>
            <person name="Stolte C."/>
            <person name="Sykes S."/>
            <person name="White J."/>
            <person name="Yandava C."/>
            <person name="Haas B."/>
            <person name="Nusbaum C."/>
            <person name="Birren B."/>
        </authorList>
    </citation>
    <scope>NUCLEOTIDE SEQUENCE</scope>
    <source>
        <strain evidence="3">ATCC 30864</strain>
    </source>
</reference>
<dbReference type="AlphaFoldDB" id="A0A0D2WSE2"/>